<accession>A0A382HAX7</accession>
<evidence type="ECO:0000313" key="1">
    <source>
        <dbReference type="EMBL" id="SVB84474.1"/>
    </source>
</evidence>
<feature type="non-terminal residue" evidence="1">
    <location>
        <position position="34"/>
    </location>
</feature>
<dbReference type="AlphaFoldDB" id="A0A382HAX7"/>
<proteinExistence type="predicted"/>
<protein>
    <submittedName>
        <fullName evidence="1">Uncharacterized protein</fullName>
    </submittedName>
</protein>
<sequence length="34" mass="3958">MVNVASAQLKIGYILSERIRTEFEEFKEAESQLQ</sequence>
<name>A0A382HAX7_9ZZZZ</name>
<dbReference type="EMBL" id="UINC01060207">
    <property type="protein sequence ID" value="SVB84474.1"/>
    <property type="molecule type" value="Genomic_DNA"/>
</dbReference>
<organism evidence="1">
    <name type="scientific">marine metagenome</name>
    <dbReference type="NCBI Taxonomy" id="408172"/>
    <lineage>
        <taxon>unclassified sequences</taxon>
        <taxon>metagenomes</taxon>
        <taxon>ecological metagenomes</taxon>
    </lineage>
</organism>
<reference evidence="1" key="1">
    <citation type="submission" date="2018-05" db="EMBL/GenBank/DDBJ databases">
        <authorList>
            <person name="Lanie J.A."/>
            <person name="Ng W.-L."/>
            <person name="Kazmierczak K.M."/>
            <person name="Andrzejewski T.M."/>
            <person name="Davidsen T.M."/>
            <person name="Wayne K.J."/>
            <person name="Tettelin H."/>
            <person name="Glass J.I."/>
            <person name="Rusch D."/>
            <person name="Podicherti R."/>
            <person name="Tsui H.-C.T."/>
            <person name="Winkler M.E."/>
        </authorList>
    </citation>
    <scope>NUCLEOTIDE SEQUENCE</scope>
</reference>
<gene>
    <name evidence="1" type="ORF">METZ01_LOCUS237328</name>
</gene>